<reference evidence="2 3" key="1">
    <citation type="submission" date="2021-06" db="EMBL/GenBank/DDBJ databases">
        <authorList>
            <person name="Palmer J.M."/>
        </authorList>
    </citation>
    <scope>NUCLEOTIDE SEQUENCE [LARGE SCALE GENOMIC DNA]</scope>
    <source>
        <strain evidence="3">if_2019</strain>
        <tissue evidence="2">Muscle</tissue>
    </source>
</reference>
<keyword evidence="3" id="KW-1185">Reference proteome</keyword>
<gene>
    <name evidence="2" type="ORF">ILYODFUR_026022</name>
</gene>
<accession>A0ABV0T095</accession>
<protein>
    <submittedName>
        <fullName evidence="2">Uncharacterized protein</fullName>
    </submittedName>
</protein>
<feature type="signal peptide" evidence="1">
    <location>
        <begin position="1"/>
        <end position="27"/>
    </location>
</feature>
<name>A0ABV0T095_9TELE</name>
<keyword evidence="1" id="KW-0732">Signal</keyword>
<sequence>MYVTVYALNTWLGLLFMNFCINGACHGANQPVTCKKKKARMRCCSISWKMTALSLDLTEHIGPTLANDMAAQIKTDCGNLTVDLKQLRCCASTVVLQTLGPVKSTAFFMIE</sequence>
<comment type="caution">
    <text evidence="2">The sequence shown here is derived from an EMBL/GenBank/DDBJ whole genome shotgun (WGS) entry which is preliminary data.</text>
</comment>
<proteinExistence type="predicted"/>
<evidence type="ECO:0000313" key="3">
    <source>
        <dbReference type="Proteomes" id="UP001482620"/>
    </source>
</evidence>
<evidence type="ECO:0000256" key="1">
    <source>
        <dbReference type="SAM" id="SignalP"/>
    </source>
</evidence>
<evidence type="ECO:0000313" key="2">
    <source>
        <dbReference type="EMBL" id="MEQ2226292.1"/>
    </source>
</evidence>
<organism evidence="2 3">
    <name type="scientific">Ilyodon furcidens</name>
    <name type="common">goldbreast splitfin</name>
    <dbReference type="NCBI Taxonomy" id="33524"/>
    <lineage>
        <taxon>Eukaryota</taxon>
        <taxon>Metazoa</taxon>
        <taxon>Chordata</taxon>
        <taxon>Craniata</taxon>
        <taxon>Vertebrata</taxon>
        <taxon>Euteleostomi</taxon>
        <taxon>Actinopterygii</taxon>
        <taxon>Neopterygii</taxon>
        <taxon>Teleostei</taxon>
        <taxon>Neoteleostei</taxon>
        <taxon>Acanthomorphata</taxon>
        <taxon>Ovalentaria</taxon>
        <taxon>Atherinomorphae</taxon>
        <taxon>Cyprinodontiformes</taxon>
        <taxon>Goodeidae</taxon>
        <taxon>Ilyodon</taxon>
    </lineage>
</organism>
<feature type="chain" id="PRO_5046788762" evidence="1">
    <location>
        <begin position="28"/>
        <end position="111"/>
    </location>
</feature>
<dbReference type="EMBL" id="JAHRIQ010014830">
    <property type="protein sequence ID" value="MEQ2226292.1"/>
    <property type="molecule type" value="Genomic_DNA"/>
</dbReference>
<dbReference type="Proteomes" id="UP001482620">
    <property type="component" value="Unassembled WGS sequence"/>
</dbReference>